<dbReference type="EMBL" id="WNTK01000005">
    <property type="protein sequence ID" value="KAG9483273.1"/>
    <property type="molecule type" value="Genomic_DNA"/>
</dbReference>
<dbReference type="PANTHER" id="PTHR45913">
    <property type="entry name" value="EPM2A-INTERACTING PROTEIN 1"/>
    <property type="match status" value="1"/>
</dbReference>
<gene>
    <name evidence="1" type="ORF">GDO78_009290</name>
</gene>
<proteinExistence type="predicted"/>
<dbReference type="PANTHER" id="PTHR45913:SF22">
    <property type="entry name" value="SCAN BOX DOMAIN-CONTAINING PROTEIN"/>
    <property type="match status" value="1"/>
</dbReference>
<name>A0A8J6K754_ELECQ</name>
<evidence type="ECO:0000313" key="1">
    <source>
        <dbReference type="EMBL" id="KAG9483273.1"/>
    </source>
</evidence>
<evidence type="ECO:0008006" key="3">
    <source>
        <dbReference type="Google" id="ProtNLM"/>
    </source>
</evidence>
<comment type="caution">
    <text evidence="1">The sequence shown here is derived from an EMBL/GenBank/DDBJ whole genome shotgun (WGS) entry which is preliminary data.</text>
</comment>
<accession>A0A8J6K754</accession>
<evidence type="ECO:0000313" key="2">
    <source>
        <dbReference type="Proteomes" id="UP000770717"/>
    </source>
</evidence>
<protein>
    <recommendedName>
        <fullName evidence="3">SCAN domain-containing protein 3</fullName>
    </recommendedName>
</protein>
<keyword evidence="2" id="KW-1185">Reference proteome</keyword>
<organism evidence="1 2">
    <name type="scientific">Eleutherodactylus coqui</name>
    <name type="common">Puerto Rican coqui</name>
    <dbReference type="NCBI Taxonomy" id="57060"/>
    <lineage>
        <taxon>Eukaryota</taxon>
        <taxon>Metazoa</taxon>
        <taxon>Chordata</taxon>
        <taxon>Craniata</taxon>
        <taxon>Vertebrata</taxon>
        <taxon>Euteleostomi</taxon>
        <taxon>Amphibia</taxon>
        <taxon>Batrachia</taxon>
        <taxon>Anura</taxon>
        <taxon>Neobatrachia</taxon>
        <taxon>Hyloidea</taxon>
        <taxon>Eleutherodactylidae</taxon>
        <taxon>Eleutherodactylinae</taxon>
        <taxon>Eleutherodactylus</taxon>
        <taxon>Eleutherodactylus</taxon>
    </lineage>
</organism>
<reference evidence="1" key="1">
    <citation type="thesis" date="2020" institute="ProQuest LLC" country="789 East Eisenhower Parkway, Ann Arbor, MI, USA">
        <title>Comparative Genomics and Chromosome Evolution.</title>
        <authorList>
            <person name="Mudd A.B."/>
        </authorList>
    </citation>
    <scope>NUCLEOTIDE SEQUENCE</scope>
    <source>
        <strain evidence="1">HN-11 Male</strain>
        <tissue evidence="1">Kidney and liver</tissue>
    </source>
</reference>
<dbReference type="OrthoDB" id="1101576at2759"/>
<sequence>MVKKKKCRQYSNECLKYEFIPTLTNVQLPLCLVSNEAVKPSRLSDHLEKMHSDKVGKPISFFQGLKAKFENRSTVGKLFGKFALNADKGLLASYKVSLLISQCGKSHTIGETLVLPAVKEIVSTMLGPDTCAMVKSIPLSKETISRRIDGMAADVEENAFGRVNEHRICNNEEVVEERLFTGNVTTDTKGSSIYKRVEEFFQEKNIPLTNVLACAADRAASMIGRYCGFIVHLKSAIPGIMVVHCVIHRQHLVAKHLCERLHDVFSTSSITTMMKNSNVYS</sequence>
<dbReference type="Proteomes" id="UP000770717">
    <property type="component" value="Unassembled WGS sequence"/>
</dbReference>
<dbReference type="AlphaFoldDB" id="A0A8J6K754"/>